<gene>
    <name evidence="1" type="ORF">NDU88_001037</name>
</gene>
<reference evidence="1" key="1">
    <citation type="journal article" date="2022" name="bioRxiv">
        <title>Sequencing and chromosome-scale assembly of the giantPleurodeles waltlgenome.</title>
        <authorList>
            <person name="Brown T."/>
            <person name="Elewa A."/>
            <person name="Iarovenko S."/>
            <person name="Subramanian E."/>
            <person name="Araus A.J."/>
            <person name="Petzold A."/>
            <person name="Susuki M."/>
            <person name="Suzuki K.-i.T."/>
            <person name="Hayashi T."/>
            <person name="Toyoda A."/>
            <person name="Oliveira C."/>
            <person name="Osipova E."/>
            <person name="Leigh N.D."/>
            <person name="Simon A."/>
            <person name="Yun M.H."/>
        </authorList>
    </citation>
    <scope>NUCLEOTIDE SEQUENCE</scope>
    <source>
        <strain evidence="1">20211129_DDA</strain>
        <tissue evidence="1">Liver</tissue>
    </source>
</reference>
<evidence type="ECO:0000313" key="1">
    <source>
        <dbReference type="EMBL" id="KAJ1112776.1"/>
    </source>
</evidence>
<feature type="non-terminal residue" evidence="1">
    <location>
        <position position="71"/>
    </location>
</feature>
<evidence type="ECO:0000313" key="2">
    <source>
        <dbReference type="Proteomes" id="UP001066276"/>
    </source>
</evidence>
<proteinExistence type="predicted"/>
<dbReference type="AlphaFoldDB" id="A0AAV7N9N2"/>
<dbReference type="EMBL" id="JANPWB010000012">
    <property type="protein sequence ID" value="KAJ1112776.1"/>
    <property type="molecule type" value="Genomic_DNA"/>
</dbReference>
<keyword evidence="2" id="KW-1185">Reference proteome</keyword>
<sequence length="71" mass="7570">RLISLCKEKSKNISPETSSTGGLYAGVSTQYLQSCHMEEQTPVFAKHSCLCGDAAADSSLEQAVFATSLDK</sequence>
<feature type="non-terminal residue" evidence="1">
    <location>
        <position position="1"/>
    </location>
</feature>
<dbReference type="Proteomes" id="UP001066276">
    <property type="component" value="Chromosome 8"/>
</dbReference>
<protein>
    <submittedName>
        <fullName evidence="1">Uncharacterized protein</fullName>
    </submittedName>
</protein>
<name>A0AAV7N9N2_PLEWA</name>
<accession>A0AAV7N9N2</accession>
<comment type="caution">
    <text evidence="1">The sequence shown here is derived from an EMBL/GenBank/DDBJ whole genome shotgun (WGS) entry which is preliminary data.</text>
</comment>
<organism evidence="1 2">
    <name type="scientific">Pleurodeles waltl</name>
    <name type="common">Iberian ribbed newt</name>
    <dbReference type="NCBI Taxonomy" id="8319"/>
    <lineage>
        <taxon>Eukaryota</taxon>
        <taxon>Metazoa</taxon>
        <taxon>Chordata</taxon>
        <taxon>Craniata</taxon>
        <taxon>Vertebrata</taxon>
        <taxon>Euteleostomi</taxon>
        <taxon>Amphibia</taxon>
        <taxon>Batrachia</taxon>
        <taxon>Caudata</taxon>
        <taxon>Salamandroidea</taxon>
        <taxon>Salamandridae</taxon>
        <taxon>Pleurodelinae</taxon>
        <taxon>Pleurodeles</taxon>
    </lineage>
</organism>